<comment type="caution">
    <text evidence="4">The sequence shown here is derived from an EMBL/GenBank/DDBJ whole genome shotgun (WGS) entry which is preliminary data.</text>
</comment>
<keyword evidence="3" id="KW-0735">Signal-anchor</keyword>
<evidence type="ECO:0000313" key="4">
    <source>
        <dbReference type="EMBL" id="KAK1365630.1"/>
    </source>
</evidence>
<keyword evidence="5" id="KW-1185">Reference proteome</keyword>
<evidence type="ECO:0000256" key="3">
    <source>
        <dbReference type="RuleBase" id="RU366043"/>
    </source>
</evidence>
<keyword evidence="2 3" id="KW-0325">Glycoprotein</keyword>
<dbReference type="Proteomes" id="UP001237642">
    <property type="component" value="Unassembled WGS sequence"/>
</dbReference>
<dbReference type="GO" id="GO:0008168">
    <property type="term" value="F:methyltransferase activity"/>
    <property type="evidence" value="ECO:0007669"/>
    <property type="project" value="UniProtKB-UniRule"/>
</dbReference>
<dbReference type="GO" id="GO:0016020">
    <property type="term" value="C:membrane"/>
    <property type="evidence" value="ECO:0007669"/>
    <property type="project" value="UniProtKB-SubCell"/>
</dbReference>
<dbReference type="GO" id="GO:0005768">
    <property type="term" value="C:endosome"/>
    <property type="evidence" value="ECO:0007669"/>
    <property type="project" value="TreeGrafter"/>
</dbReference>
<dbReference type="InterPro" id="IPR004159">
    <property type="entry name" value="Put_SAM_MeTrfase"/>
</dbReference>
<dbReference type="AlphaFoldDB" id="A0AAD8HDQ8"/>
<dbReference type="GO" id="GO:0032259">
    <property type="term" value="P:methylation"/>
    <property type="evidence" value="ECO:0007669"/>
    <property type="project" value="UniProtKB-KW"/>
</dbReference>
<protein>
    <recommendedName>
        <fullName evidence="3">Methyltransferase</fullName>
        <ecNumber evidence="3">2.1.1.-</ecNumber>
    </recommendedName>
</protein>
<gene>
    <name evidence="4" type="ORF">POM88_041191</name>
</gene>
<comment type="subcellular location">
    <subcellularLocation>
        <location evidence="3">Membrane</location>
        <topology evidence="3">Single-pass type II membrane protein</topology>
    </subcellularLocation>
</comment>
<dbReference type="EMBL" id="JAUIZM010000009">
    <property type="protein sequence ID" value="KAK1365630.1"/>
    <property type="molecule type" value="Genomic_DNA"/>
</dbReference>
<sequence>MGKGKSGINKLDLPLKRLRHVLQLEYMERRPRKTSMLTMSTRNVFVAALKDVKVWVMNVVPITSSDTLLIIYERGLFGMYHDWCESFSTYLNRCKLESVIAEIDRILRPKGILIVRDDTETITVIENMSKSLQWKIQFTSEFPCKCPIYPRPIGRDGPISQNGSKGFKLNCLKILHDVYCNCLKF</sequence>
<dbReference type="PANTHER" id="PTHR10108:SF1141">
    <property type="entry name" value="METHYLTRANSFERASE PMT24-RELATED"/>
    <property type="match status" value="1"/>
</dbReference>
<comment type="similarity">
    <text evidence="3">Belongs to the methyltransferase superfamily.</text>
</comment>
<keyword evidence="1 3" id="KW-0489">Methyltransferase</keyword>
<keyword evidence="3" id="KW-0812">Transmembrane</keyword>
<evidence type="ECO:0000256" key="1">
    <source>
        <dbReference type="ARBA" id="ARBA00022603"/>
    </source>
</evidence>
<reference evidence="4" key="2">
    <citation type="submission" date="2023-05" db="EMBL/GenBank/DDBJ databases">
        <authorList>
            <person name="Schelkunov M.I."/>
        </authorList>
    </citation>
    <scope>NUCLEOTIDE SEQUENCE</scope>
    <source>
        <strain evidence="4">Hsosn_3</strain>
        <tissue evidence="4">Leaf</tissue>
    </source>
</reference>
<dbReference type="GO" id="GO:0005802">
    <property type="term" value="C:trans-Golgi network"/>
    <property type="evidence" value="ECO:0007669"/>
    <property type="project" value="TreeGrafter"/>
</dbReference>
<name>A0AAD8HDQ8_9APIA</name>
<proteinExistence type="inferred from homology"/>
<dbReference type="Pfam" id="PF03141">
    <property type="entry name" value="Methyltransf_29"/>
    <property type="match status" value="1"/>
</dbReference>
<evidence type="ECO:0000256" key="2">
    <source>
        <dbReference type="ARBA" id="ARBA00023180"/>
    </source>
</evidence>
<dbReference type="EC" id="2.1.1.-" evidence="3"/>
<reference evidence="4" key="1">
    <citation type="submission" date="2023-02" db="EMBL/GenBank/DDBJ databases">
        <title>Genome of toxic invasive species Heracleum sosnowskyi carries increased number of genes despite the absence of recent whole-genome duplications.</title>
        <authorList>
            <person name="Schelkunov M."/>
            <person name="Shtratnikova V."/>
            <person name="Makarenko M."/>
            <person name="Klepikova A."/>
            <person name="Omelchenko D."/>
            <person name="Novikova G."/>
            <person name="Obukhova E."/>
            <person name="Bogdanov V."/>
            <person name="Penin A."/>
            <person name="Logacheva M."/>
        </authorList>
    </citation>
    <scope>NUCLEOTIDE SEQUENCE</scope>
    <source>
        <strain evidence="4">Hsosn_3</strain>
        <tissue evidence="4">Leaf</tissue>
    </source>
</reference>
<organism evidence="4 5">
    <name type="scientific">Heracleum sosnowskyi</name>
    <dbReference type="NCBI Taxonomy" id="360622"/>
    <lineage>
        <taxon>Eukaryota</taxon>
        <taxon>Viridiplantae</taxon>
        <taxon>Streptophyta</taxon>
        <taxon>Embryophyta</taxon>
        <taxon>Tracheophyta</taxon>
        <taxon>Spermatophyta</taxon>
        <taxon>Magnoliopsida</taxon>
        <taxon>eudicotyledons</taxon>
        <taxon>Gunneridae</taxon>
        <taxon>Pentapetalae</taxon>
        <taxon>asterids</taxon>
        <taxon>campanulids</taxon>
        <taxon>Apiales</taxon>
        <taxon>Apiaceae</taxon>
        <taxon>Apioideae</taxon>
        <taxon>apioid superclade</taxon>
        <taxon>Tordylieae</taxon>
        <taxon>Tordyliinae</taxon>
        <taxon>Heracleum</taxon>
    </lineage>
</organism>
<evidence type="ECO:0000313" key="5">
    <source>
        <dbReference type="Proteomes" id="UP001237642"/>
    </source>
</evidence>
<keyword evidence="3" id="KW-0808">Transferase</keyword>
<accession>A0AAD8HDQ8</accession>
<dbReference type="PANTHER" id="PTHR10108">
    <property type="entry name" value="SAM-DEPENDENT METHYLTRANSFERASE"/>
    <property type="match status" value="1"/>
</dbReference>